<dbReference type="CDD" id="cd11289">
    <property type="entry name" value="gelsolin_S2_like"/>
    <property type="match status" value="1"/>
</dbReference>
<dbReference type="Gene3D" id="3.40.20.10">
    <property type="entry name" value="Severin"/>
    <property type="match status" value="5"/>
</dbReference>
<dbReference type="InterPro" id="IPR007122">
    <property type="entry name" value="Villin/Gelsolin"/>
</dbReference>
<dbReference type="InterPro" id="IPR029006">
    <property type="entry name" value="ADF-H/Gelsolin-like_dom_sf"/>
</dbReference>
<comment type="caution">
    <text evidence="15">The sequence shown here is derived from an EMBL/GenBank/DDBJ whole genome shotgun (WGS) entry which is preliminary data.</text>
</comment>
<dbReference type="GO" id="GO:0005546">
    <property type="term" value="F:phosphatidylinositol-4,5-bisphosphate binding"/>
    <property type="evidence" value="ECO:0007669"/>
    <property type="project" value="TreeGrafter"/>
</dbReference>
<dbReference type="InterPro" id="IPR036886">
    <property type="entry name" value="Villin_headpiece_dom_sf"/>
</dbReference>
<dbReference type="Gene3D" id="3.40.630.170">
    <property type="match status" value="1"/>
</dbReference>
<dbReference type="GO" id="GO:0051015">
    <property type="term" value="F:actin filament binding"/>
    <property type="evidence" value="ECO:0007669"/>
    <property type="project" value="InterPro"/>
</dbReference>
<organism evidence="15 16">
    <name type="scientific">Hemibagrus guttatus</name>
    <dbReference type="NCBI Taxonomy" id="175788"/>
    <lineage>
        <taxon>Eukaryota</taxon>
        <taxon>Metazoa</taxon>
        <taxon>Chordata</taxon>
        <taxon>Craniata</taxon>
        <taxon>Vertebrata</taxon>
        <taxon>Euteleostomi</taxon>
        <taxon>Actinopterygii</taxon>
        <taxon>Neopterygii</taxon>
        <taxon>Teleostei</taxon>
        <taxon>Ostariophysi</taxon>
        <taxon>Siluriformes</taxon>
        <taxon>Bagridae</taxon>
        <taxon>Hemibagrus</taxon>
    </lineage>
</organism>
<sequence>MAEKMQMDKNKSLERNSHQEDDVAGKNKKKPKKYKGQTWANEGPPDPFKVLDALPEEKQQEIQRALHLFSLGQGPPKSLKGAHKHNFSFWNSQPVPKIGEEVLSHGPIQSEKPKIRQECYSLPEGFYWDTLDLESAEQLGELCTLLNENYTAEDDNTLRLYYSPEFLLWALCPPGCQPEWNCGVRVNSNKKLVGFISAVPATVKIYDTEKKMVEVNFLCVHKKLRSKRMAPVLIREITRRVQQQGLYQAIYSASVVLPTPVTSCRHWYRSLNPRKLIELNISSLPRHMTLQRALKLNRLPKMTKTAGLRLMTLADVPKVQDLLREYLKDFHLLPILNKEETQHWFLPRDGIIDTYVVEDLSGVITDMVSFYTLSSTILNHLIHRSLKAAHALYTITTATPLQQLMEDVLIIAKARGYDVFTALDVMRNKAFLEPLKFTQGDNTTHYYLYNWTCPNITSEKVGMVLNHCILLSKAHTYRSVQKCTISPDVPKASLALTYRQKIPFPLSYQKIWPFCKRMDALETLSGSALESKAERIARYKADRRRELAERYANLEDISSKYTKRERHRDNADAPDSGPSTGQKPKEVTVDTQSQPAEANNKEGDESEKEVKSETNKKQESATRSRLGLLSTEEVKPPKADDKEDDGFKTSASARMSPCKDSATPEISTSSKAISEEAIEEGHRANRQRELISTQDRPTKASQSLLSSSAGEEEPDGEKGSEKMEAEDEGEKESVSELEAVERPCTPVIEEPDSIPTPTVKVEEQEPQALASGLQRQDSGSRGLRGILKKSNSASLEAEPAPERSEAHGKDSDEKQQEEKTEEIVEETKVDGGIKVRQRENSSSSDVPRSPSLCTSEDSEEQDSSLDGSMSSSYNQRLAELTGNEEDWRSKLKKTKSSDVVQTSLADRFSQLQDSENSWKKKKSSAEVETKMSLAQRMKILQEKEEQWKARGKGAANDSTQFSVAGRMAKRGLVSPSRDDVPVILSKKASQSTPVKPLEEISTRPDAEGDKRLDKLESFLDKLHSKGVSSKPSTIEVTEEKEKEVMTLDDDETFQRFFKSTSPTSPTSNLILDKEEDFSAVLFDSPKLTTSVAEHRRSVRPSRNTKGSRNPLRALAARDDLRQAYTEQRLNIATVEAKRIQIERMAKHSRLAGCALAGLASKENFKNVNLRSVKSTEVVTNNSAVPFHKLMLIHIKGRRHVQVRLVEPTARSLNSGDCFLLITSNHCFLWCGEFANVIEKAKGSEMAQYVQAKRDLGCKAPQVTLLEEGINTNSRSAKDFWNLLGGQTEYRAAGDPDEDELYESGILESNGIYRVLEDRLMPYEDAWASIPTVSLLNSKEALVFDFGSEVYVWTGKDVALSDRKVAVQLGKQLWSGAYDYSTCRVNPLDSSSANKDIPQQGEGRPSWALFGRLSEHNETALFREKFLDWAERKSIKDEPEVGEVKSPVHQHPTFTQDSDLKPCDVKALLDGGDVPLKMALEGVDVQRGYGLVSLEDGRQAQLATVAVDAWHIREFDDFEIPAESVGQLHEGDTYVIRWKYSITSVVGKRQKPGELSATGPGRERTACFFWQGHQSSVSGRGTSALMTVELGNQRGSQVLVTQGKEPPCFLQLFNGGLIIHRGSREGSDKNTGGWRMFCVRGEVVVEASLLEVECCSASLRSRVCLLVLGVQQRQLYLWCGCKAQPTAHDVAKRTVERLTHTSPPELGLNSNTVLKVQEIEEGSEPQEFWDALGKQDRKAYDCMLQDPGKYNFTPRLYRLSASSGTFEGEEQLSPSRVTGSVMAMPFLQENLYSAPQPALFLLDNRMEVYLWQGQQPEDAECTGSAKIRWDNERKCAMETTLQYCKAKNSRRPPPAYLILAGAEPLTFTNIFPYWEKDPSIRVQGMRNKVILVEDALSKLSKNQYSLEELTTRPLPEGVDPLHLEIYLSDKDFQTALEMTREEFSALPTWKQHNLKKSKGLF</sequence>
<dbReference type="Pfam" id="PF01233">
    <property type="entry name" value="NMT"/>
    <property type="match status" value="1"/>
</dbReference>
<protein>
    <recommendedName>
        <fullName evidence="5">glycylpeptide N-tetradecanoyltransferase</fullName>
        <ecNumber evidence="5">2.3.1.97</ecNumber>
    </recommendedName>
</protein>
<dbReference type="SUPFAM" id="SSF55753">
    <property type="entry name" value="Actin depolymerizing proteins"/>
    <property type="match status" value="5"/>
</dbReference>
<evidence type="ECO:0000256" key="13">
    <source>
        <dbReference type="SAM" id="MobiDB-lite"/>
    </source>
</evidence>
<dbReference type="FunFam" id="1.10.950.10:FF:000003">
    <property type="entry name" value="supervillin isoform X2"/>
    <property type="match status" value="1"/>
</dbReference>
<accession>A0AAE0QQP2</accession>
<evidence type="ECO:0000256" key="6">
    <source>
        <dbReference type="ARBA" id="ARBA00022490"/>
    </source>
</evidence>
<feature type="compositionally biased region" description="Basic and acidic residues" evidence="13">
    <location>
        <begin position="800"/>
        <end position="839"/>
    </location>
</feature>
<dbReference type="PANTHER" id="PTHR11977">
    <property type="entry name" value="VILLIN"/>
    <property type="match status" value="1"/>
</dbReference>
<dbReference type="PANTHER" id="PTHR11977:SF87">
    <property type="entry name" value="SUPERVILLIN ISOFORM X1"/>
    <property type="match status" value="1"/>
</dbReference>
<feature type="domain" description="HP" evidence="14">
    <location>
        <begin position="1897"/>
        <end position="1960"/>
    </location>
</feature>
<feature type="compositionally biased region" description="Basic residues" evidence="13">
    <location>
        <begin position="26"/>
        <end position="35"/>
    </location>
</feature>
<evidence type="ECO:0000259" key="14">
    <source>
        <dbReference type="PROSITE" id="PS51089"/>
    </source>
</evidence>
<dbReference type="InterPro" id="IPR022677">
    <property type="entry name" value="NMT_C"/>
</dbReference>
<dbReference type="GO" id="GO:0016020">
    <property type="term" value="C:membrane"/>
    <property type="evidence" value="ECO:0007669"/>
    <property type="project" value="UniProtKB-SubCell"/>
</dbReference>
<feature type="region of interest" description="Disordered" evidence="13">
    <location>
        <begin position="910"/>
        <end position="929"/>
    </location>
</feature>
<keyword evidence="7" id="KW-0808">Transferase</keyword>
<feature type="compositionally biased region" description="Low complexity" evidence="13">
    <location>
        <begin position="841"/>
        <end position="851"/>
    </location>
</feature>
<dbReference type="GO" id="GO:0051016">
    <property type="term" value="P:barbed-end actin filament capping"/>
    <property type="evidence" value="ECO:0007669"/>
    <property type="project" value="TreeGrafter"/>
</dbReference>
<dbReference type="InterPro" id="IPR016181">
    <property type="entry name" value="Acyl_CoA_acyltransferase"/>
</dbReference>
<feature type="compositionally biased region" description="Basic and acidic residues" evidence="13">
    <location>
        <begin position="996"/>
        <end position="1009"/>
    </location>
</feature>
<dbReference type="SUPFAM" id="SSF47050">
    <property type="entry name" value="VHP, Villin headpiece domain"/>
    <property type="match status" value="1"/>
</dbReference>
<dbReference type="Gene3D" id="1.10.950.10">
    <property type="entry name" value="Villin headpiece domain"/>
    <property type="match status" value="1"/>
</dbReference>
<dbReference type="Proteomes" id="UP001274896">
    <property type="component" value="Unassembled WGS sequence"/>
</dbReference>
<feature type="region of interest" description="Disordered" evidence="13">
    <location>
        <begin position="1"/>
        <end position="48"/>
    </location>
</feature>
<dbReference type="InterPro" id="IPR022676">
    <property type="entry name" value="NMT_N"/>
</dbReference>
<dbReference type="GO" id="GO:0051014">
    <property type="term" value="P:actin filament severing"/>
    <property type="evidence" value="ECO:0007669"/>
    <property type="project" value="TreeGrafter"/>
</dbReference>
<evidence type="ECO:0000313" key="16">
    <source>
        <dbReference type="Proteomes" id="UP001274896"/>
    </source>
</evidence>
<dbReference type="SMART" id="SM00153">
    <property type="entry name" value="VHP"/>
    <property type="match status" value="1"/>
</dbReference>
<dbReference type="SUPFAM" id="SSF55729">
    <property type="entry name" value="Acyl-CoA N-acyltransferases (Nat)"/>
    <property type="match status" value="2"/>
</dbReference>
<evidence type="ECO:0000256" key="7">
    <source>
        <dbReference type="ARBA" id="ARBA00022679"/>
    </source>
</evidence>
<feature type="compositionally biased region" description="Basic and acidic residues" evidence="13">
    <location>
        <begin position="599"/>
        <end position="622"/>
    </location>
</feature>
<dbReference type="PROSITE" id="PS00975">
    <property type="entry name" value="NMT_1"/>
    <property type="match status" value="1"/>
</dbReference>
<comment type="subcellular location">
    <subcellularLocation>
        <location evidence="2">Cytoplasm</location>
        <location evidence="2">Cytoskeleton</location>
    </subcellularLocation>
    <subcellularLocation>
        <location evidence="1">Membrane</location>
        <topology evidence="1">Peripheral membrane protein</topology>
    </subcellularLocation>
</comment>
<dbReference type="Pfam" id="PF02799">
    <property type="entry name" value="NMT_C"/>
    <property type="match status" value="1"/>
</dbReference>
<dbReference type="GO" id="GO:0005737">
    <property type="term" value="C:cytoplasm"/>
    <property type="evidence" value="ECO:0007669"/>
    <property type="project" value="TreeGrafter"/>
</dbReference>
<gene>
    <name evidence="15" type="ORF">QTP70_014394</name>
</gene>
<feature type="region of interest" description="Disordered" evidence="13">
    <location>
        <begin position="558"/>
        <end position="900"/>
    </location>
</feature>
<dbReference type="Pfam" id="PF00626">
    <property type="entry name" value="Gelsolin"/>
    <property type="match status" value="1"/>
</dbReference>
<keyword evidence="6" id="KW-0963">Cytoplasm</keyword>
<evidence type="ECO:0000256" key="1">
    <source>
        <dbReference type="ARBA" id="ARBA00004170"/>
    </source>
</evidence>
<evidence type="ECO:0000256" key="9">
    <source>
        <dbReference type="ARBA" id="ARBA00023136"/>
    </source>
</evidence>
<evidence type="ECO:0000313" key="15">
    <source>
        <dbReference type="EMBL" id="KAK3528998.1"/>
    </source>
</evidence>
<dbReference type="InterPro" id="IPR022678">
    <property type="entry name" value="NMT_CS"/>
</dbReference>
<proteinExistence type="inferred from homology"/>
<evidence type="ECO:0000256" key="3">
    <source>
        <dbReference type="ARBA" id="ARBA00008418"/>
    </source>
</evidence>
<keyword evidence="11" id="KW-0206">Cytoskeleton</keyword>
<evidence type="ECO:0000256" key="5">
    <source>
        <dbReference type="ARBA" id="ARBA00012923"/>
    </source>
</evidence>
<comment type="similarity">
    <text evidence="4">Belongs to the NMT family.</text>
</comment>
<dbReference type="GO" id="GO:0008154">
    <property type="term" value="P:actin polymerization or depolymerization"/>
    <property type="evidence" value="ECO:0007669"/>
    <property type="project" value="TreeGrafter"/>
</dbReference>
<keyword evidence="8" id="KW-0677">Repeat</keyword>
<keyword evidence="10" id="KW-0009">Actin-binding</keyword>
<dbReference type="FunFam" id="3.40.630.170:FF:000003">
    <property type="entry name" value="Glycylpeptide N-tetradecanoyltransferase"/>
    <property type="match status" value="1"/>
</dbReference>
<name>A0AAE0QQP2_9TELE</name>
<dbReference type="GO" id="GO:0004379">
    <property type="term" value="F:glycylpeptide N-tetradecanoyltransferase activity"/>
    <property type="evidence" value="ECO:0007669"/>
    <property type="project" value="UniProtKB-EC"/>
</dbReference>
<comment type="similarity">
    <text evidence="3">Belongs to the villin/gelsolin family.</text>
</comment>
<keyword evidence="9" id="KW-0472">Membrane</keyword>
<feature type="compositionally biased region" description="Basic and acidic residues" evidence="13">
    <location>
        <begin position="679"/>
        <end position="689"/>
    </location>
</feature>
<keyword evidence="12" id="KW-0012">Acyltransferase</keyword>
<keyword evidence="16" id="KW-1185">Reference proteome</keyword>
<evidence type="ECO:0000256" key="11">
    <source>
        <dbReference type="ARBA" id="ARBA00023212"/>
    </source>
</evidence>
<feature type="compositionally biased region" description="Polar residues" evidence="13">
    <location>
        <begin position="690"/>
        <end position="709"/>
    </location>
</feature>
<dbReference type="InterPro" id="IPR007123">
    <property type="entry name" value="Gelsolin-like_dom"/>
</dbReference>
<evidence type="ECO:0000256" key="10">
    <source>
        <dbReference type="ARBA" id="ARBA00023203"/>
    </source>
</evidence>
<dbReference type="CDD" id="cd11293">
    <property type="entry name" value="gelsolin_S4_like"/>
    <property type="match status" value="1"/>
</dbReference>
<feature type="compositionally biased region" description="Basic and acidic residues" evidence="13">
    <location>
        <begin position="1"/>
        <end position="25"/>
    </location>
</feature>
<dbReference type="PROSITE" id="PS51089">
    <property type="entry name" value="HP"/>
    <property type="match status" value="1"/>
</dbReference>
<dbReference type="SMART" id="SM00262">
    <property type="entry name" value="GEL"/>
    <property type="match status" value="5"/>
</dbReference>
<feature type="compositionally biased region" description="Basic and acidic residues" evidence="13">
    <location>
        <begin position="632"/>
        <end position="647"/>
    </location>
</feature>
<dbReference type="Pfam" id="PF02209">
    <property type="entry name" value="VHP"/>
    <property type="match status" value="1"/>
</dbReference>
<feature type="region of interest" description="Disordered" evidence="13">
    <location>
        <begin position="944"/>
        <end position="1009"/>
    </location>
</feature>
<evidence type="ECO:0000256" key="8">
    <source>
        <dbReference type="ARBA" id="ARBA00022737"/>
    </source>
</evidence>
<dbReference type="EC" id="2.3.1.97" evidence="5"/>
<evidence type="ECO:0000256" key="4">
    <source>
        <dbReference type="ARBA" id="ARBA00009469"/>
    </source>
</evidence>
<evidence type="ECO:0000256" key="2">
    <source>
        <dbReference type="ARBA" id="ARBA00004245"/>
    </source>
</evidence>
<dbReference type="GO" id="GO:0015629">
    <property type="term" value="C:actin cytoskeleton"/>
    <property type="evidence" value="ECO:0007669"/>
    <property type="project" value="TreeGrafter"/>
</dbReference>
<dbReference type="EMBL" id="JAUCMX010000012">
    <property type="protein sequence ID" value="KAK3528998.1"/>
    <property type="molecule type" value="Genomic_DNA"/>
</dbReference>
<reference evidence="15" key="1">
    <citation type="submission" date="2023-06" db="EMBL/GenBank/DDBJ databases">
        <title>Male Hemibagrus guttatus genome.</title>
        <authorList>
            <person name="Bian C."/>
        </authorList>
    </citation>
    <scope>NUCLEOTIDE SEQUENCE</scope>
    <source>
        <strain evidence="15">Male_cb2023</strain>
        <tissue evidence="15">Muscle</tissue>
    </source>
</reference>
<dbReference type="InterPro" id="IPR003128">
    <property type="entry name" value="Villin_headpiece"/>
</dbReference>
<evidence type="ECO:0000256" key="12">
    <source>
        <dbReference type="ARBA" id="ARBA00023315"/>
    </source>
</evidence>